<sequence>MIDPSLARALDALASGALEAARDLLRPLAEAGYGEAAYWLSRSLMHDTPARLNWLHRAAELGSGQAHLELAGLYEEGRIVRRDPEAARAAYLAAAQTGQAEAQFVLGSLLASGGLFETDPDGSAHWTRAAAEQGHQGAMLNLAHKLLQAGARGEAAQWGHRAALSEEPDIAAWAGDVLAALEAGGSGTGSP</sequence>
<dbReference type="PANTHER" id="PTHR11102">
    <property type="entry name" value="SEL-1-LIKE PROTEIN"/>
    <property type="match status" value="1"/>
</dbReference>
<dbReference type="SMART" id="SM00671">
    <property type="entry name" value="SEL1"/>
    <property type="match status" value="2"/>
</dbReference>
<dbReference type="Gene3D" id="1.25.40.10">
    <property type="entry name" value="Tetratricopeptide repeat domain"/>
    <property type="match status" value="1"/>
</dbReference>
<dbReference type="AlphaFoldDB" id="A0A5M6ZIQ4"/>
<protein>
    <submittedName>
        <fullName evidence="1">Sel1 repeat family protein</fullName>
    </submittedName>
</protein>
<dbReference type="InterPro" id="IPR011990">
    <property type="entry name" value="TPR-like_helical_dom_sf"/>
</dbReference>
<name>A0A5M6ZIQ4_9PROT</name>
<dbReference type="Proteomes" id="UP000325122">
    <property type="component" value="Unassembled WGS sequence"/>
</dbReference>
<reference evidence="1 2" key="1">
    <citation type="submission" date="2019-09" db="EMBL/GenBank/DDBJ databases">
        <authorList>
            <person name="Kevbrin V."/>
            <person name="Grouzdev D.S."/>
        </authorList>
    </citation>
    <scope>NUCLEOTIDE SEQUENCE [LARGE SCALE GENOMIC DNA]</scope>
    <source>
        <strain evidence="1 2">G-192</strain>
    </source>
</reference>
<dbReference type="SUPFAM" id="SSF81901">
    <property type="entry name" value="HCP-like"/>
    <property type="match status" value="1"/>
</dbReference>
<dbReference type="EMBL" id="VWOJ01000002">
    <property type="protein sequence ID" value="KAA5803644.1"/>
    <property type="molecule type" value="Genomic_DNA"/>
</dbReference>
<evidence type="ECO:0000313" key="1">
    <source>
        <dbReference type="EMBL" id="KAA5803644.1"/>
    </source>
</evidence>
<comment type="caution">
    <text evidence="1">The sequence shown here is derived from an EMBL/GenBank/DDBJ whole genome shotgun (WGS) entry which is preliminary data.</text>
</comment>
<organism evidence="1 2">
    <name type="scientific">Alkalicaulis satelles</name>
    <dbReference type="NCBI Taxonomy" id="2609175"/>
    <lineage>
        <taxon>Bacteria</taxon>
        <taxon>Pseudomonadati</taxon>
        <taxon>Pseudomonadota</taxon>
        <taxon>Alphaproteobacteria</taxon>
        <taxon>Maricaulales</taxon>
        <taxon>Maricaulaceae</taxon>
        <taxon>Alkalicaulis</taxon>
    </lineage>
</organism>
<proteinExistence type="predicted"/>
<dbReference type="InterPro" id="IPR006597">
    <property type="entry name" value="Sel1-like"/>
</dbReference>
<evidence type="ECO:0000313" key="2">
    <source>
        <dbReference type="Proteomes" id="UP000325122"/>
    </source>
</evidence>
<dbReference type="InterPro" id="IPR050767">
    <property type="entry name" value="Sel1_AlgK"/>
</dbReference>
<keyword evidence="2" id="KW-1185">Reference proteome</keyword>
<dbReference type="PANTHER" id="PTHR11102:SF160">
    <property type="entry name" value="ERAD-ASSOCIATED E3 UBIQUITIN-PROTEIN LIGASE COMPONENT HRD3"/>
    <property type="match status" value="1"/>
</dbReference>
<dbReference type="RefSeq" id="WP_150022912.1">
    <property type="nucleotide sequence ID" value="NZ_VWOJ01000002.1"/>
</dbReference>
<gene>
    <name evidence="1" type="ORF">F1654_07525</name>
</gene>
<accession>A0A5M6ZIQ4</accession>